<name>A0ABY4HQ87_9FLAO</name>
<reference evidence="2" key="1">
    <citation type="submission" date="2021-12" db="EMBL/GenBank/DDBJ databases">
        <authorList>
            <person name="Cha I.-T."/>
            <person name="Lee K.-E."/>
            <person name="Park S.-J."/>
        </authorList>
    </citation>
    <scope>NUCLEOTIDE SEQUENCE</scope>
    <source>
        <strain evidence="2">YSM-43</strain>
    </source>
</reference>
<dbReference type="RefSeq" id="WP_246917904.1">
    <property type="nucleotide sequence ID" value="NZ_CP090145.1"/>
</dbReference>
<protein>
    <submittedName>
        <fullName evidence="2">Uncharacterized protein</fullName>
    </submittedName>
</protein>
<dbReference type="EMBL" id="CP090145">
    <property type="protein sequence ID" value="UOX34840.1"/>
    <property type="molecule type" value="Genomic_DNA"/>
</dbReference>
<evidence type="ECO:0000313" key="3">
    <source>
        <dbReference type="Proteomes" id="UP000830454"/>
    </source>
</evidence>
<accession>A0ABY4HQ87</accession>
<reference evidence="2" key="2">
    <citation type="submission" date="2022-04" db="EMBL/GenBank/DDBJ databases">
        <title>Complete Genome Sequence of Flavobacterium sediminilitoris YSM-43, Isolated from a Tidal Sediment.</title>
        <authorList>
            <person name="Lee P.A."/>
        </authorList>
    </citation>
    <scope>NUCLEOTIDE SEQUENCE</scope>
    <source>
        <strain evidence="2">YSM-43</strain>
    </source>
</reference>
<proteinExistence type="predicted"/>
<organism evidence="2 3">
    <name type="scientific">Flavobacterium sediminilitoris</name>
    <dbReference type="NCBI Taxonomy" id="2024526"/>
    <lineage>
        <taxon>Bacteria</taxon>
        <taxon>Pseudomonadati</taxon>
        <taxon>Bacteroidota</taxon>
        <taxon>Flavobacteriia</taxon>
        <taxon>Flavobacteriales</taxon>
        <taxon>Flavobacteriaceae</taxon>
        <taxon>Flavobacterium</taxon>
    </lineage>
</organism>
<evidence type="ECO:0000256" key="1">
    <source>
        <dbReference type="SAM" id="MobiDB-lite"/>
    </source>
</evidence>
<feature type="compositionally biased region" description="Polar residues" evidence="1">
    <location>
        <begin position="41"/>
        <end position="66"/>
    </location>
</feature>
<keyword evidence="3" id="KW-1185">Reference proteome</keyword>
<feature type="region of interest" description="Disordered" evidence="1">
    <location>
        <begin position="41"/>
        <end position="78"/>
    </location>
</feature>
<sequence length="78" mass="8810">MKKNAEDNNFEASYIYTPSGLVYSLKKDPKTGEYTLTVNKNLSRTNPSDENSNMRLNKISPNNTPQVLPLEGTINFQN</sequence>
<gene>
    <name evidence="2" type="ORF">LXD69_04850</name>
</gene>
<dbReference type="Proteomes" id="UP000830454">
    <property type="component" value="Chromosome"/>
</dbReference>
<evidence type="ECO:0000313" key="2">
    <source>
        <dbReference type="EMBL" id="UOX34840.1"/>
    </source>
</evidence>